<keyword evidence="3" id="KW-0805">Transcription regulation</keyword>
<dbReference type="GO" id="GO:0005669">
    <property type="term" value="C:transcription factor TFIID complex"/>
    <property type="evidence" value="ECO:0007669"/>
    <property type="project" value="InterPro"/>
</dbReference>
<comment type="caution">
    <text evidence="9">The sequence shown here is derived from an EMBL/GenBank/DDBJ whole genome shotgun (WGS) entry which is preliminary data.</text>
</comment>
<dbReference type="Gene3D" id="1.25.40.770">
    <property type="entry name" value="TAF6, C-terminal HEAT repeat domain"/>
    <property type="match status" value="1"/>
</dbReference>
<organism evidence="9 10">
    <name type="scientific">Cochliobolus sativus</name>
    <name type="common">Common root rot and spot blotch fungus</name>
    <name type="synonym">Bipolaris sorokiniana</name>
    <dbReference type="NCBI Taxonomy" id="45130"/>
    <lineage>
        <taxon>Eukaryota</taxon>
        <taxon>Fungi</taxon>
        <taxon>Dikarya</taxon>
        <taxon>Ascomycota</taxon>
        <taxon>Pezizomycotina</taxon>
        <taxon>Dothideomycetes</taxon>
        <taxon>Pleosporomycetidae</taxon>
        <taxon>Pleosporales</taxon>
        <taxon>Pleosporineae</taxon>
        <taxon>Pleosporaceae</taxon>
        <taxon>Bipolaris</taxon>
    </lineage>
</organism>
<dbReference type="OMA" id="YFVQFIA"/>
<dbReference type="GO" id="GO:0046982">
    <property type="term" value="F:protein heterodimerization activity"/>
    <property type="evidence" value="ECO:0007669"/>
    <property type="project" value="InterPro"/>
</dbReference>
<accession>A0A8H5ZQB5</accession>
<dbReference type="InterPro" id="IPR046344">
    <property type="entry name" value="TAF6_C_sf"/>
</dbReference>
<evidence type="ECO:0000256" key="6">
    <source>
        <dbReference type="ARBA" id="ARBA00076308"/>
    </source>
</evidence>
<dbReference type="InterPro" id="IPR009072">
    <property type="entry name" value="Histone-fold"/>
</dbReference>
<evidence type="ECO:0000256" key="7">
    <source>
        <dbReference type="ARBA" id="ARBA00093655"/>
    </source>
</evidence>
<evidence type="ECO:0000256" key="3">
    <source>
        <dbReference type="ARBA" id="ARBA00023015"/>
    </source>
</evidence>
<dbReference type="Gene3D" id="1.10.20.10">
    <property type="entry name" value="Histone, subunit A"/>
    <property type="match status" value="1"/>
</dbReference>
<dbReference type="InterPro" id="IPR004823">
    <property type="entry name" value="TAF_TATA-bd_Histone-like_dom"/>
</dbReference>
<dbReference type="PANTHER" id="PTHR10221">
    <property type="entry name" value="TRANSCRIPTION INITIATION FACTOR TFIID SUBUNIT 6"/>
    <property type="match status" value="1"/>
</dbReference>
<dbReference type="Pfam" id="PF02969">
    <property type="entry name" value="TAF"/>
    <property type="match status" value="1"/>
</dbReference>
<dbReference type="InterPro" id="IPR011442">
    <property type="entry name" value="TAF6_C"/>
</dbReference>
<comment type="subcellular location">
    <subcellularLocation>
        <location evidence="1">Nucleus</location>
    </subcellularLocation>
</comment>
<dbReference type="Pfam" id="PF07571">
    <property type="entry name" value="TAF6_C"/>
    <property type="match status" value="1"/>
</dbReference>
<proteinExistence type="inferred from homology"/>
<sequence length="476" mass="52309">MSSVWNPDNVRDVAESVGIASLADNVVEELARDVDFRLAQVLEEALKFMRHGKRTTLSTQDISNALKVLNVEPLYGYESTRPLRFGEASLGPGQPLYYVEDEEVDFEKLINAPLPKVPREITFTAHWLAVEGVQPSIPQNPNTNTGDLLPKGPNANPHLAAANGLDNVNVKPLVKHVLSKESQELFNKLSGALVDETNIEWQNAALAAISTEPGIHQLTTYLLSFIAEKVTHNMKNLFILSQMMRASEALLNNQAIYLDPYIAYMVPPILTCCIGGKLGPANQPAPSNASSETLGGAVPDYSRAASDAFYLRTLAAHLLRNICRKYSSSNQGLKSRIARTCLKQFMDPDKTVGAHFGALQALLLVLGPSDALRGLILPNIKMYSEDFLAKKLADEVTRHDAEILLEVLIGSFPALVPKAVRERAEKAKREGTYTAPNFEDVREKLVDKVGDLVAGRLISKKMDLEAQELLSKDFDI</sequence>
<dbReference type="InterPro" id="IPR037796">
    <property type="entry name" value="TAF6"/>
</dbReference>
<reference evidence="9" key="1">
    <citation type="submission" date="2019-11" db="EMBL/GenBank/DDBJ databases">
        <title>Bipolaris sorokiniana Genome sequencing.</title>
        <authorList>
            <person name="Wang H."/>
        </authorList>
    </citation>
    <scope>NUCLEOTIDE SEQUENCE</scope>
</reference>
<dbReference type="CDD" id="cd22931">
    <property type="entry name" value="HFD_TAF6"/>
    <property type="match status" value="1"/>
</dbReference>
<evidence type="ECO:0000256" key="2">
    <source>
        <dbReference type="ARBA" id="ARBA00007688"/>
    </source>
</evidence>
<dbReference type="SUPFAM" id="SSF47113">
    <property type="entry name" value="Histone-fold"/>
    <property type="match status" value="1"/>
</dbReference>
<evidence type="ECO:0000313" key="9">
    <source>
        <dbReference type="EMBL" id="KAF5854486.1"/>
    </source>
</evidence>
<dbReference type="GO" id="GO:0016251">
    <property type="term" value="F:RNA polymerase II general transcription initiation factor activity"/>
    <property type="evidence" value="ECO:0007669"/>
    <property type="project" value="InterPro"/>
</dbReference>
<dbReference type="EMBL" id="WNKQ01000001">
    <property type="protein sequence ID" value="KAF5854486.1"/>
    <property type="molecule type" value="Genomic_DNA"/>
</dbReference>
<evidence type="ECO:0000256" key="1">
    <source>
        <dbReference type="ARBA" id="ARBA00004123"/>
    </source>
</evidence>
<keyword evidence="5" id="KW-0539">Nucleus</keyword>
<dbReference type="Proteomes" id="UP000624244">
    <property type="component" value="Unassembled WGS sequence"/>
</dbReference>
<comment type="similarity">
    <text evidence="2">Belongs to the TAF6 family.</text>
</comment>
<gene>
    <name evidence="9" type="ORF">GGP41_007231</name>
</gene>
<dbReference type="SMART" id="SM00803">
    <property type="entry name" value="TAF"/>
    <property type="match status" value="1"/>
</dbReference>
<keyword evidence="4" id="KW-0804">Transcription</keyword>
<evidence type="ECO:0000256" key="4">
    <source>
        <dbReference type="ARBA" id="ARBA00023163"/>
    </source>
</evidence>
<protein>
    <recommendedName>
        <fullName evidence="6">TBP-associated factor 6</fullName>
    </recommendedName>
    <alternativeName>
        <fullName evidence="7">Transcription initiation factor TFIID subunit 6</fullName>
    </alternativeName>
</protein>
<dbReference type="GO" id="GO:0000124">
    <property type="term" value="C:SAGA complex"/>
    <property type="evidence" value="ECO:0007669"/>
    <property type="project" value="InterPro"/>
</dbReference>
<dbReference type="GO" id="GO:0006325">
    <property type="term" value="P:chromatin organization"/>
    <property type="evidence" value="ECO:0007669"/>
    <property type="project" value="UniProtKB-ARBA"/>
</dbReference>
<evidence type="ECO:0000259" key="8">
    <source>
        <dbReference type="SMART" id="SM00803"/>
    </source>
</evidence>
<dbReference type="GO" id="GO:0046695">
    <property type="term" value="C:SLIK (SAGA-like) complex"/>
    <property type="evidence" value="ECO:0007669"/>
    <property type="project" value="InterPro"/>
</dbReference>
<evidence type="ECO:0000313" key="10">
    <source>
        <dbReference type="Proteomes" id="UP000624244"/>
    </source>
</evidence>
<dbReference type="CDD" id="cd08050">
    <property type="entry name" value="TAF6C"/>
    <property type="match status" value="1"/>
</dbReference>
<dbReference type="GO" id="GO:0003713">
    <property type="term" value="F:transcription coactivator activity"/>
    <property type="evidence" value="ECO:0007669"/>
    <property type="project" value="TreeGrafter"/>
</dbReference>
<evidence type="ECO:0000256" key="5">
    <source>
        <dbReference type="ARBA" id="ARBA00023242"/>
    </source>
</evidence>
<dbReference type="GO" id="GO:0051123">
    <property type="term" value="P:RNA polymerase II preinitiation complex assembly"/>
    <property type="evidence" value="ECO:0007669"/>
    <property type="project" value="TreeGrafter"/>
</dbReference>
<feature type="domain" description="TATA box binding protein associated factor (TAF) histone-like fold" evidence="8">
    <location>
        <begin position="4"/>
        <end position="67"/>
    </location>
</feature>
<dbReference type="PANTHER" id="PTHR10221:SF9">
    <property type="entry name" value="TRANSCRIPTION INITIATION FACTOR TFIID SUBUNIT 6"/>
    <property type="match status" value="1"/>
</dbReference>
<dbReference type="AlphaFoldDB" id="A0A8H5ZQB5"/>
<dbReference type="FunFam" id="1.10.20.10:FF:000033">
    <property type="entry name" value="Transcription initiation factor TFIID complex subunit"/>
    <property type="match status" value="1"/>
</dbReference>
<name>A0A8H5ZQB5_COCSA</name>